<protein>
    <submittedName>
        <fullName evidence="15">Neutral protease</fullName>
        <ecNumber evidence="15">3.4.24.28</ecNumber>
    </submittedName>
</protein>
<feature type="active site" description="Proton donor" evidence="8">
    <location>
        <position position="533"/>
    </location>
</feature>
<dbReference type="Gene3D" id="2.120.10.30">
    <property type="entry name" value="TolB, C-terminal domain"/>
    <property type="match status" value="1"/>
</dbReference>
<dbReference type="Pfam" id="PF02868">
    <property type="entry name" value="Peptidase_M4_C"/>
    <property type="match status" value="1"/>
</dbReference>
<dbReference type="GO" id="GO:0004222">
    <property type="term" value="F:metalloendopeptidase activity"/>
    <property type="evidence" value="ECO:0007669"/>
    <property type="project" value="InterPro"/>
</dbReference>
<dbReference type="PANTHER" id="PTHR33794">
    <property type="entry name" value="BACILLOLYSIN"/>
    <property type="match status" value="1"/>
</dbReference>
<name>I0KA83_9BACT</name>
<feature type="domain" description="Peptidase M4" evidence="11">
    <location>
        <begin position="289"/>
        <end position="448"/>
    </location>
</feature>
<dbReference type="SUPFAM" id="SSF55486">
    <property type="entry name" value="Metalloproteases ('zincins'), catalytic domain"/>
    <property type="match status" value="1"/>
</dbReference>
<evidence type="ECO:0000259" key="13">
    <source>
        <dbReference type="Pfam" id="PF07504"/>
    </source>
</evidence>
<accession>I0KA83</accession>
<evidence type="ECO:0000256" key="6">
    <source>
        <dbReference type="ARBA" id="ARBA00022833"/>
    </source>
</evidence>
<dbReference type="eggNOG" id="COG3227">
    <property type="taxonomic scope" value="Bacteria"/>
</dbReference>
<feature type="chain" id="PRO_5003630029" evidence="10">
    <location>
        <begin position="22"/>
        <end position="1100"/>
    </location>
</feature>
<keyword evidence="2 15" id="KW-0645">Protease</keyword>
<feature type="active site" evidence="8">
    <location>
        <position position="441"/>
    </location>
</feature>
<evidence type="ECO:0000259" key="12">
    <source>
        <dbReference type="Pfam" id="PF02868"/>
    </source>
</evidence>
<dbReference type="Proteomes" id="UP000011058">
    <property type="component" value="Chromosome"/>
</dbReference>
<dbReference type="InterPro" id="IPR023612">
    <property type="entry name" value="Peptidase_M4"/>
</dbReference>
<keyword evidence="3" id="KW-0479">Metal-binding</keyword>
<dbReference type="InterPro" id="IPR011096">
    <property type="entry name" value="FTP_domain"/>
</dbReference>
<dbReference type="EMBL" id="HE796683">
    <property type="protein sequence ID" value="CCH01036.1"/>
    <property type="molecule type" value="Genomic_DNA"/>
</dbReference>
<dbReference type="EC" id="3.4.24.28" evidence="15"/>
<evidence type="ECO:0000259" key="11">
    <source>
        <dbReference type="Pfam" id="PF01447"/>
    </source>
</evidence>
<dbReference type="Gene3D" id="3.10.170.10">
    <property type="match status" value="1"/>
</dbReference>
<keyword evidence="16" id="KW-1185">Reference proteome</keyword>
<sequence length="1100" mass="119214">MPTRLRSLLIVAACVPIAVLAQQPALPQRGFSVKQKSGPADVELPRRLKADETPLPTNRRQAPTLTATGAPTLTMPPLRLRVVRDAQSGAPIYIENQSPTPSAGNRQGRQSAAAATFSFLRQVRNLMAINDPDQSFTIRQTLTDELGQTHHRLTQTHRGLPVYGAELTVHLTNGEVTHVMGRYRNVPSTLAILPTLSLSDAGKVAMNDVGRKTIVQMFGQNLLKMEPVKGELCVYTGLDGSNVPARLAYDLTIRPNLMERWQYLVDAETGAVLHKFNNTCGVDGPVNATARDLNGVSRTFKTYLSGTSYYLLDASRAMFSAPKSKMPDSPVGAIWTIDAKNTYGDNLKVSQVTSANNTNWTPTAVSAQYNGGVAYDYFLKTYGRNAINGNGGTIVSIINVNDEETGKGMDNAYWNGEYMFYGNGDVGFKPLAGALDVAGHEMSHGVIQNTANLNYQGQSGAINESYADVFGVLIDRDDWTVGEDVVQSRIFPSGALRSMQNPNQGGAKGDPNGYQPKTMAQYVSTTEDNGGVHINSGIPNYAFYQIATAIGKDKAEQIYYRALTTYLTRSSQFIDLRLALVKAATDRHGASSAEVTAIKTAFDNVGITETSSTPKQDTPTIPTANGQDLVAVISTGDGKLYSTPYPNTAFTVRSTSQPQRRPSLTDDGKYAVFVGADKRIRAVDMTRPASETVISTETIWANAAISKDGTKLAALTTNEDGKMYIYSFDLAKWQTFTLYNPTSASGVKTGEVAYADSFEWDYSGDYVIYDAFNKLNNATGSPVNFWDVGMIHVWDGAKKNFADGRIDKLFTDLDEGVSIGNPSFSKTSPDIITFDYFDETSDTYYVISANVEKGDVKLTYENNTLGFPSYSRTDNAMVFTAEVNSKEVVGIISLEADKITPKAGTEKILYNSAKWPVWYTNAARAIPTKTNQTITFNAIADRLISAGNLTLSATSSANLPVGFTVKSGPAELVGSSQLKFTGTGTVTVRAFQEGNSTTYAATPVDRTFEVQALLATEPDWSGQVRVFPNPTRSRVAVELPAGIVWTAASLVSSNGAAVQQHQTALPAPTLHLDLGTLPTGLYLLNIDTNEGQVRRKIVRE</sequence>
<dbReference type="PANTHER" id="PTHR33794:SF1">
    <property type="entry name" value="BACILLOLYSIN"/>
    <property type="match status" value="1"/>
</dbReference>
<feature type="domain" description="FTP" evidence="13">
    <location>
        <begin position="135"/>
        <end position="183"/>
    </location>
</feature>
<dbReference type="KEGG" id="fae:FAES_3027"/>
<keyword evidence="4 10" id="KW-0732">Signal</keyword>
<dbReference type="CDD" id="cd09597">
    <property type="entry name" value="M4_TLP"/>
    <property type="match status" value="1"/>
</dbReference>
<evidence type="ECO:0000313" key="15">
    <source>
        <dbReference type="EMBL" id="CCH01036.1"/>
    </source>
</evidence>
<feature type="region of interest" description="Disordered" evidence="9">
    <location>
        <begin position="49"/>
        <end position="72"/>
    </location>
</feature>
<evidence type="ECO:0000256" key="1">
    <source>
        <dbReference type="ARBA" id="ARBA00009388"/>
    </source>
</evidence>
<dbReference type="Gene3D" id="3.10.450.490">
    <property type="match status" value="1"/>
</dbReference>
<dbReference type="PRINTS" id="PR00730">
    <property type="entry name" value="THERMOLYSIN"/>
</dbReference>
<evidence type="ECO:0000256" key="8">
    <source>
        <dbReference type="PIRSR" id="PIRSR623612-1"/>
    </source>
</evidence>
<organism evidence="15 16">
    <name type="scientific">Fibrella aestuarina BUZ 2</name>
    <dbReference type="NCBI Taxonomy" id="1166018"/>
    <lineage>
        <taxon>Bacteria</taxon>
        <taxon>Pseudomonadati</taxon>
        <taxon>Bacteroidota</taxon>
        <taxon>Cytophagia</taxon>
        <taxon>Cytophagales</taxon>
        <taxon>Spirosomataceae</taxon>
        <taxon>Fibrella</taxon>
    </lineage>
</organism>
<comment type="similarity">
    <text evidence="1">Belongs to the peptidase M4 family.</text>
</comment>
<dbReference type="STRING" id="1166018.FAES_3027"/>
<evidence type="ECO:0000256" key="10">
    <source>
        <dbReference type="SAM" id="SignalP"/>
    </source>
</evidence>
<dbReference type="HOGENOM" id="CLU_006247_0_0_10"/>
<evidence type="ECO:0000256" key="2">
    <source>
        <dbReference type="ARBA" id="ARBA00022670"/>
    </source>
</evidence>
<dbReference type="InterPro" id="IPR027268">
    <property type="entry name" value="Peptidase_M4/M1_CTD_sf"/>
</dbReference>
<evidence type="ECO:0000256" key="5">
    <source>
        <dbReference type="ARBA" id="ARBA00022801"/>
    </source>
</evidence>
<dbReference type="Pfam" id="PF01447">
    <property type="entry name" value="Peptidase_M4"/>
    <property type="match status" value="1"/>
</dbReference>
<keyword evidence="5 15" id="KW-0378">Hydrolase</keyword>
<dbReference type="GO" id="GO:0046872">
    <property type="term" value="F:metal ion binding"/>
    <property type="evidence" value="ECO:0007669"/>
    <property type="project" value="UniProtKB-KW"/>
</dbReference>
<dbReference type="Pfam" id="PF18962">
    <property type="entry name" value="Por_Secre_tail"/>
    <property type="match status" value="1"/>
</dbReference>
<dbReference type="AlphaFoldDB" id="I0KA83"/>
<reference evidence="15 16" key="1">
    <citation type="journal article" date="2012" name="J. Bacteriol.">
        <title>Genome Sequence of Fibrella aestuarina BUZ 2T, a Filamentous Marine Bacterium.</title>
        <authorList>
            <person name="Filippini M."/>
            <person name="Qi W."/>
            <person name="Blom J."/>
            <person name="Goesmann A."/>
            <person name="Smits T.H."/>
            <person name="Bagheri H.C."/>
        </authorList>
    </citation>
    <scope>NUCLEOTIDE SEQUENCE [LARGE SCALE GENOMIC DNA]</scope>
    <source>
        <strain evidence="16">BUZ 2T</strain>
    </source>
</reference>
<evidence type="ECO:0000256" key="3">
    <source>
        <dbReference type="ARBA" id="ARBA00022723"/>
    </source>
</evidence>
<keyword evidence="7" id="KW-0482">Metalloprotease</keyword>
<evidence type="ECO:0000256" key="7">
    <source>
        <dbReference type="ARBA" id="ARBA00023049"/>
    </source>
</evidence>
<feature type="compositionally biased region" description="Low complexity" evidence="9">
    <location>
        <begin position="62"/>
        <end position="72"/>
    </location>
</feature>
<dbReference type="InterPro" id="IPR026444">
    <property type="entry name" value="Secre_tail"/>
</dbReference>
<dbReference type="InterPro" id="IPR011042">
    <property type="entry name" value="6-blade_b-propeller_TolB-like"/>
</dbReference>
<dbReference type="OrthoDB" id="291295at2"/>
<keyword evidence="6" id="KW-0862">Zinc</keyword>
<dbReference type="NCBIfam" id="TIGR04183">
    <property type="entry name" value="Por_Secre_tail"/>
    <property type="match status" value="1"/>
</dbReference>
<feature type="domain" description="Peptidase M4 C-terminal" evidence="12">
    <location>
        <begin position="451"/>
        <end position="607"/>
    </location>
</feature>
<dbReference type="InterPro" id="IPR001570">
    <property type="entry name" value="Peptidase_M4_C_domain"/>
</dbReference>
<dbReference type="Pfam" id="PF07504">
    <property type="entry name" value="FTP"/>
    <property type="match status" value="1"/>
</dbReference>
<dbReference type="RefSeq" id="WP_015332135.1">
    <property type="nucleotide sequence ID" value="NC_020054.1"/>
</dbReference>
<proteinExistence type="inferred from homology"/>
<dbReference type="Gene3D" id="1.10.390.10">
    <property type="entry name" value="Neutral Protease Domain 2"/>
    <property type="match status" value="1"/>
</dbReference>
<gene>
    <name evidence="15" type="primary">npr</name>
    <name evidence="15" type="ORF">FAES_3027</name>
</gene>
<dbReference type="InterPro" id="IPR013856">
    <property type="entry name" value="Peptidase_M4_domain"/>
</dbReference>
<evidence type="ECO:0000259" key="14">
    <source>
        <dbReference type="Pfam" id="PF18962"/>
    </source>
</evidence>
<dbReference type="InterPro" id="IPR050728">
    <property type="entry name" value="Zinc_Metalloprotease_M4"/>
</dbReference>
<feature type="domain" description="Secretion system C-terminal sorting" evidence="14">
    <location>
        <begin position="1026"/>
        <end position="1098"/>
    </location>
</feature>
<dbReference type="SUPFAM" id="SSF82171">
    <property type="entry name" value="DPP6 N-terminal domain-like"/>
    <property type="match status" value="1"/>
</dbReference>
<dbReference type="GO" id="GO:0006508">
    <property type="term" value="P:proteolysis"/>
    <property type="evidence" value="ECO:0007669"/>
    <property type="project" value="UniProtKB-KW"/>
</dbReference>
<feature type="signal peptide" evidence="10">
    <location>
        <begin position="1"/>
        <end position="21"/>
    </location>
</feature>
<evidence type="ECO:0000313" key="16">
    <source>
        <dbReference type="Proteomes" id="UP000011058"/>
    </source>
</evidence>
<evidence type="ECO:0000256" key="4">
    <source>
        <dbReference type="ARBA" id="ARBA00022729"/>
    </source>
</evidence>
<evidence type="ECO:0000256" key="9">
    <source>
        <dbReference type="SAM" id="MobiDB-lite"/>
    </source>
</evidence>